<evidence type="ECO:0000313" key="3">
    <source>
        <dbReference type="Proteomes" id="UP000675968"/>
    </source>
</evidence>
<name>A0A8T4L5Q5_9ARCH</name>
<keyword evidence="1" id="KW-0472">Membrane</keyword>
<feature type="transmembrane region" description="Helical" evidence="1">
    <location>
        <begin position="70"/>
        <end position="91"/>
    </location>
</feature>
<evidence type="ECO:0000256" key="1">
    <source>
        <dbReference type="SAM" id="Phobius"/>
    </source>
</evidence>
<feature type="transmembrane region" description="Helical" evidence="1">
    <location>
        <begin position="12"/>
        <end position="33"/>
    </location>
</feature>
<dbReference type="AlphaFoldDB" id="A0A8T4L5Q5"/>
<proteinExistence type="predicted"/>
<dbReference type="EMBL" id="JAGVWC010000008">
    <property type="protein sequence ID" value="MBS3061182.1"/>
    <property type="molecule type" value="Genomic_DNA"/>
</dbReference>
<gene>
    <name evidence="2" type="ORF">J4215_01205</name>
</gene>
<comment type="caution">
    <text evidence="2">The sequence shown here is derived from an EMBL/GenBank/DDBJ whole genome shotgun (WGS) entry which is preliminary data.</text>
</comment>
<keyword evidence="1" id="KW-0812">Transmembrane</keyword>
<dbReference type="Proteomes" id="UP000675968">
    <property type="component" value="Unassembled WGS sequence"/>
</dbReference>
<evidence type="ECO:0000313" key="2">
    <source>
        <dbReference type="EMBL" id="MBS3061182.1"/>
    </source>
</evidence>
<keyword evidence="1" id="KW-1133">Transmembrane helix</keyword>
<accession>A0A8T4L5Q5</accession>
<reference evidence="2" key="2">
    <citation type="submission" date="2021-05" db="EMBL/GenBank/DDBJ databases">
        <title>Protein family content uncovers lineage relationships and bacterial pathway maintenance mechanisms in DPANN archaea.</title>
        <authorList>
            <person name="Castelle C.J."/>
            <person name="Meheust R."/>
            <person name="Jaffe A.L."/>
            <person name="Seitz K."/>
            <person name="Gong X."/>
            <person name="Baker B.J."/>
            <person name="Banfield J.F."/>
        </authorList>
    </citation>
    <scope>NUCLEOTIDE SEQUENCE</scope>
    <source>
        <strain evidence="2">RIFCSPLOWO2_01_FULL_AR10_48_17</strain>
    </source>
</reference>
<feature type="transmembrane region" description="Helical" evidence="1">
    <location>
        <begin position="39"/>
        <end position="58"/>
    </location>
</feature>
<reference evidence="2" key="1">
    <citation type="submission" date="2021-03" db="EMBL/GenBank/DDBJ databases">
        <authorList>
            <person name="Jaffe A."/>
        </authorList>
    </citation>
    <scope>NUCLEOTIDE SEQUENCE</scope>
    <source>
        <strain evidence="2">RIFCSPLOWO2_01_FULL_AR10_48_17</strain>
    </source>
</reference>
<protein>
    <submittedName>
        <fullName evidence="2">Uncharacterized protein</fullName>
    </submittedName>
</protein>
<feature type="transmembrane region" description="Helical" evidence="1">
    <location>
        <begin position="130"/>
        <end position="153"/>
    </location>
</feature>
<sequence length="169" mass="19242">MSDTGFDWRPLIFVLVLFLISYGLVFGLGSAVFNKWDSPMHWLVPIPAFFLAYWLFGWIEREFGISERSFLWPVLIVVLGGLAFFLAHLLYWCNGLTDIGAENTSCSGKGFSAAMNLIATQWSELVVRDAFFYFLIMVLLAWASRFVFLSALFPDSAKSVRKTRKTQKA</sequence>
<organism evidence="2 3">
    <name type="scientific">Candidatus Iainarchaeum sp</name>
    <dbReference type="NCBI Taxonomy" id="3101447"/>
    <lineage>
        <taxon>Archaea</taxon>
        <taxon>Candidatus Iainarchaeota</taxon>
        <taxon>Candidatus Iainarchaeia</taxon>
        <taxon>Candidatus Iainarchaeales</taxon>
        <taxon>Candidatus Iainarchaeaceae</taxon>
        <taxon>Candidatus Iainarchaeum</taxon>
    </lineage>
</organism>